<dbReference type="PANTHER" id="PTHR43569:SF2">
    <property type="entry name" value="AMIDOHYDROLASE-RELATED DOMAIN-CONTAINING PROTEIN"/>
    <property type="match status" value="1"/>
</dbReference>
<protein>
    <submittedName>
        <fullName evidence="3">Amidohydrolase</fullName>
    </submittedName>
</protein>
<dbReference type="EMBL" id="AP019376">
    <property type="protein sequence ID" value="BBH85876.1"/>
    <property type="molecule type" value="Genomic_DNA"/>
</dbReference>
<proteinExistence type="inferred from homology"/>
<reference evidence="3" key="1">
    <citation type="submission" date="2018-12" db="EMBL/GenBank/DDBJ databases">
        <title>Novel natural products biosynthetic potential of the class Ktedonobacteria.</title>
        <authorList>
            <person name="Zheng Y."/>
            <person name="Saitou A."/>
            <person name="Wang C.M."/>
            <person name="Toyoda A."/>
            <person name="Minakuchi Y."/>
            <person name="Sekiguchi Y."/>
            <person name="Ueda K."/>
            <person name="Takano H."/>
            <person name="Sakai Y."/>
            <person name="Yokota A."/>
            <person name="Yabe S."/>
        </authorList>
    </citation>
    <scope>NUCLEOTIDE SEQUENCE</scope>
    <source>
        <strain evidence="3">COM3</strain>
    </source>
</reference>
<dbReference type="Gene3D" id="3.20.20.140">
    <property type="entry name" value="Metal-dependent hydrolases"/>
    <property type="match status" value="1"/>
</dbReference>
<comment type="similarity">
    <text evidence="1">Belongs to the metallo-dependent hydrolases superfamily.</text>
</comment>
<evidence type="ECO:0000259" key="2">
    <source>
        <dbReference type="Pfam" id="PF04909"/>
    </source>
</evidence>
<dbReference type="GO" id="GO:0016787">
    <property type="term" value="F:hydrolase activity"/>
    <property type="evidence" value="ECO:0007669"/>
    <property type="project" value="UniProtKB-KW"/>
</dbReference>
<dbReference type="SUPFAM" id="SSF51556">
    <property type="entry name" value="Metallo-dependent hydrolases"/>
    <property type="match status" value="1"/>
</dbReference>
<dbReference type="Pfam" id="PF04909">
    <property type="entry name" value="Amidohydro_2"/>
    <property type="match status" value="1"/>
</dbReference>
<gene>
    <name evidence="3" type="ORF">KTC_06270</name>
</gene>
<evidence type="ECO:0000256" key="1">
    <source>
        <dbReference type="ARBA" id="ARBA00038310"/>
    </source>
</evidence>
<dbReference type="InterPro" id="IPR006680">
    <property type="entry name" value="Amidohydro-rel"/>
</dbReference>
<dbReference type="AlphaFoldDB" id="A0A455SDN8"/>
<feature type="domain" description="Amidohydrolase-related" evidence="2">
    <location>
        <begin position="7"/>
        <end position="284"/>
    </location>
</feature>
<dbReference type="PANTHER" id="PTHR43569">
    <property type="entry name" value="AMIDOHYDROLASE"/>
    <property type="match status" value="1"/>
</dbReference>
<dbReference type="InterPro" id="IPR052350">
    <property type="entry name" value="Metallo-dep_Lactonases"/>
</dbReference>
<accession>A0A455SDN8</accession>
<evidence type="ECO:0000313" key="3">
    <source>
        <dbReference type="EMBL" id="BBH85876.1"/>
    </source>
</evidence>
<organism evidence="3">
    <name type="scientific">Thermosporothrix sp. COM3</name>
    <dbReference type="NCBI Taxonomy" id="2490863"/>
    <lineage>
        <taxon>Bacteria</taxon>
        <taxon>Bacillati</taxon>
        <taxon>Chloroflexota</taxon>
        <taxon>Ktedonobacteria</taxon>
        <taxon>Ktedonobacterales</taxon>
        <taxon>Thermosporotrichaceae</taxon>
        <taxon>Thermosporothrix</taxon>
    </lineage>
</organism>
<keyword evidence="3" id="KW-0378">Hydrolase</keyword>
<sequence>MPAFPFIDAHLHIWDPTRYRMSWLDKNEQLNHPFGLPEFAEATRELALEAMVFIQADVEAPYGLLETRWIAELARQEPRIQAIVAYAPLEYGEQARAYLEALKAIDPRVKGVRRLIQGEQDPEFCLRPDFIQALQILPEYDFSFDICVTHQQLPAVVKMVQRCPQTAFILDHCGKPDILRQELEPWHEHIKELAGYPNVMCKISGLVTEADLELWSPDDLAPYIHYALQEFGEDRVLFGGDWPVLTQTCSYGCWIETLDELTSNLSLQAKRKLWVENARAFYRLPEESL</sequence>
<dbReference type="InterPro" id="IPR032466">
    <property type="entry name" value="Metal_Hydrolase"/>
</dbReference>
<name>A0A455SDN8_9CHLR</name>